<sequence length="203" mass="23478">MPPKNSASMLTPSEEYLVWIDCEMTGLNLQTDQIIEIACLITTKDLKVLDKGVRYVVHVNQTVLDSMGPWCKKQHYQSGLWDQCLKSSLSLNEIDRQLRKYIEQHMPNLKGRAVLAGNSVYTDKMFINKDLPSVAEYFHYRLVDVSSIKELAKRWKPELIELAKPSSRPSKHRAFDDILDSISELCTYRQHFFVCPEKQAKDI</sequence>
<protein>
    <recommendedName>
        <fullName evidence="5">Exonuclease domain-containing protein</fullName>
    </recommendedName>
</protein>
<dbReference type="SMART" id="SM00479">
    <property type="entry name" value="EXOIII"/>
    <property type="match status" value="1"/>
</dbReference>
<accession>A0A9Q3H357</accession>
<comment type="caution">
    <text evidence="6">The sequence shown here is derived from an EMBL/GenBank/DDBJ whole genome shotgun (WGS) entry which is preliminary data.</text>
</comment>
<dbReference type="GO" id="GO:0000175">
    <property type="term" value="F:3'-5'-RNA exonuclease activity"/>
    <property type="evidence" value="ECO:0007669"/>
    <property type="project" value="InterPro"/>
</dbReference>
<dbReference type="EMBL" id="AVOT02009535">
    <property type="protein sequence ID" value="MBW0488289.1"/>
    <property type="molecule type" value="Genomic_DNA"/>
</dbReference>
<dbReference type="InterPro" id="IPR022894">
    <property type="entry name" value="Oligoribonuclease"/>
</dbReference>
<dbReference type="CDD" id="cd06135">
    <property type="entry name" value="Orn"/>
    <property type="match status" value="1"/>
</dbReference>
<dbReference type="FunFam" id="3.30.420.10:FF:000003">
    <property type="entry name" value="Oligoribonuclease"/>
    <property type="match status" value="1"/>
</dbReference>
<organism evidence="6 7">
    <name type="scientific">Austropuccinia psidii MF-1</name>
    <dbReference type="NCBI Taxonomy" id="1389203"/>
    <lineage>
        <taxon>Eukaryota</taxon>
        <taxon>Fungi</taxon>
        <taxon>Dikarya</taxon>
        <taxon>Basidiomycota</taxon>
        <taxon>Pucciniomycotina</taxon>
        <taxon>Pucciniomycetes</taxon>
        <taxon>Pucciniales</taxon>
        <taxon>Sphaerophragmiaceae</taxon>
        <taxon>Austropuccinia</taxon>
    </lineage>
</organism>
<dbReference type="NCBIfam" id="NF003765">
    <property type="entry name" value="PRK05359.1"/>
    <property type="match status" value="1"/>
</dbReference>
<dbReference type="InterPro" id="IPR036397">
    <property type="entry name" value="RNaseH_sf"/>
</dbReference>
<evidence type="ECO:0000259" key="5">
    <source>
        <dbReference type="SMART" id="SM00479"/>
    </source>
</evidence>
<evidence type="ECO:0000256" key="4">
    <source>
        <dbReference type="ARBA" id="ARBA00022839"/>
    </source>
</evidence>
<evidence type="ECO:0000313" key="7">
    <source>
        <dbReference type="Proteomes" id="UP000765509"/>
    </source>
</evidence>
<gene>
    <name evidence="6" type="ORF">O181_028004</name>
</gene>
<dbReference type="PANTHER" id="PTHR11046">
    <property type="entry name" value="OLIGORIBONUCLEASE, MITOCHONDRIAL"/>
    <property type="match status" value="1"/>
</dbReference>
<feature type="domain" description="Exonuclease" evidence="5">
    <location>
        <begin position="16"/>
        <end position="194"/>
    </location>
</feature>
<name>A0A9Q3H357_9BASI</name>
<dbReference type="Proteomes" id="UP000765509">
    <property type="component" value="Unassembled WGS sequence"/>
</dbReference>
<dbReference type="Pfam" id="PF00929">
    <property type="entry name" value="RNase_T"/>
    <property type="match status" value="1"/>
</dbReference>
<dbReference type="PANTHER" id="PTHR11046:SF0">
    <property type="entry name" value="OLIGORIBONUCLEASE, MITOCHONDRIAL"/>
    <property type="match status" value="1"/>
</dbReference>
<keyword evidence="2" id="KW-0540">Nuclease</keyword>
<reference evidence="6" key="1">
    <citation type="submission" date="2021-03" db="EMBL/GenBank/DDBJ databases">
        <title>Draft genome sequence of rust myrtle Austropuccinia psidii MF-1, a brazilian biotype.</title>
        <authorList>
            <person name="Quecine M.C."/>
            <person name="Pachon D.M.R."/>
            <person name="Bonatelli M.L."/>
            <person name="Correr F.H."/>
            <person name="Franceschini L.M."/>
            <person name="Leite T.F."/>
            <person name="Margarido G.R.A."/>
            <person name="Almeida C.A."/>
            <person name="Ferrarezi J.A."/>
            <person name="Labate C.A."/>
        </authorList>
    </citation>
    <scope>NUCLEOTIDE SEQUENCE</scope>
    <source>
        <strain evidence="6">MF-1</strain>
    </source>
</reference>
<dbReference type="SUPFAM" id="SSF53098">
    <property type="entry name" value="Ribonuclease H-like"/>
    <property type="match status" value="1"/>
</dbReference>
<keyword evidence="3" id="KW-0378">Hydrolase</keyword>
<evidence type="ECO:0000256" key="2">
    <source>
        <dbReference type="ARBA" id="ARBA00022722"/>
    </source>
</evidence>
<evidence type="ECO:0000256" key="1">
    <source>
        <dbReference type="ARBA" id="ARBA00009921"/>
    </source>
</evidence>
<comment type="similarity">
    <text evidence="1">Belongs to the oligoribonuclease family.</text>
</comment>
<evidence type="ECO:0000256" key="3">
    <source>
        <dbReference type="ARBA" id="ARBA00022801"/>
    </source>
</evidence>
<dbReference type="GO" id="GO:0003676">
    <property type="term" value="F:nucleic acid binding"/>
    <property type="evidence" value="ECO:0007669"/>
    <property type="project" value="InterPro"/>
</dbReference>
<dbReference type="OrthoDB" id="270189at2759"/>
<keyword evidence="7" id="KW-1185">Reference proteome</keyword>
<dbReference type="InterPro" id="IPR013520">
    <property type="entry name" value="Ribonucl_H"/>
</dbReference>
<evidence type="ECO:0000313" key="6">
    <source>
        <dbReference type="EMBL" id="MBW0488289.1"/>
    </source>
</evidence>
<dbReference type="Gene3D" id="3.30.420.10">
    <property type="entry name" value="Ribonuclease H-like superfamily/Ribonuclease H"/>
    <property type="match status" value="1"/>
</dbReference>
<dbReference type="AlphaFoldDB" id="A0A9Q3H357"/>
<proteinExistence type="inferred from homology"/>
<dbReference type="InterPro" id="IPR012337">
    <property type="entry name" value="RNaseH-like_sf"/>
</dbReference>
<keyword evidence="4" id="KW-0269">Exonuclease</keyword>
<dbReference type="GO" id="GO:0005739">
    <property type="term" value="C:mitochondrion"/>
    <property type="evidence" value="ECO:0007669"/>
    <property type="project" value="TreeGrafter"/>
</dbReference>